<evidence type="ECO:0000256" key="1">
    <source>
        <dbReference type="SAM" id="Phobius"/>
    </source>
</evidence>
<name>A0A9P4T5K0_CURKU</name>
<dbReference type="PANTHER" id="PTHR35394">
    <property type="entry name" value="DUF3176 DOMAIN-CONTAINING PROTEIN"/>
    <property type="match status" value="1"/>
</dbReference>
<accession>A0A9P4T5K0</accession>
<keyword evidence="3" id="KW-1185">Reference proteome</keyword>
<dbReference type="OrthoDB" id="5376804at2759"/>
<evidence type="ECO:0000313" key="3">
    <source>
        <dbReference type="Proteomes" id="UP000801428"/>
    </source>
</evidence>
<reference evidence="2" key="1">
    <citation type="submission" date="2019-04" db="EMBL/GenBank/DDBJ databases">
        <title>Sequencing of skin fungus with MAO and IRED activity.</title>
        <authorList>
            <person name="Marsaioli A.J."/>
            <person name="Bonatto J.M.C."/>
            <person name="Reis Junior O."/>
        </authorList>
    </citation>
    <scope>NUCLEOTIDE SEQUENCE</scope>
    <source>
        <strain evidence="2">30M1</strain>
    </source>
</reference>
<dbReference type="EMBL" id="SWKU01000032">
    <property type="protein sequence ID" value="KAF2995544.1"/>
    <property type="molecule type" value="Genomic_DNA"/>
</dbReference>
<sequence length="102" mass="11157">MTPLVNALWESQKLTLTFDHIALSLTNQLRNAASNASHVGHALGVTQRWETHVRVQWPYLAFPASMITIGITYVLLTIVQSGAIACTGLEEISATKPAAWIE</sequence>
<keyword evidence="1" id="KW-0812">Transmembrane</keyword>
<keyword evidence="1" id="KW-1133">Transmembrane helix</keyword>
<gene>
    <name evidence="2" type="ORF">E8E13_002933</name>
</gene>
<proteinExistence type="predicted"/>
<comment type="caution">
    <text evidence="2">The sequence shown here is derived from an EMBL/GenBank/DDBJ whole genome shotgun (WGS) entry which is preliminary data.</text>
</comment>
<organism evidence="2 3">
    <name type="scientific">Curvularia kusanoi</name>
    <name type="common">Cochliobolus kusanoi</name>
    <dbReference type="NCBI Taxonomy" id="90978"/>
    <lineage>
        <taxon>Eukaryota</taxon>
        <taxon>Fungi</taxon>
        <taxon>Dikarya</taxon>
        <taxon>Ascomycota</taxon>
        <taxon>Pezizomycotina</taxon>
        <taxon>Dothideomycetes</taxon>
        <taxon>Pleosporomycetidae</taxon>
        <taxon>Pleosporales</taxon>
        <taxon>Pleosporineae</taxon>
        <taxon>Pleosporaceae</taxon>
        <taxon>Curvularia</taxon>
    </lineage>
</organism>
<dbReference type="AlphaFoldDB" id="A0A9P4T5K0"/>
<feature type="transmembrane region" description="Helical" evidence="1">
    <location>
        <begin position="57"/>
        <end position="79"/>
    </location>
</feature>
<evidence type="ECO:0000313" key="2">
    <source>
        <dbReference type="EMBL" id="KAF2995544.1"/>
    </source>
</evidence>
<dbReference type="PANTHER" id="PTHR35394:SF5">
    <property type="entry name" value="DUF3176 DOMAIN-CONTAINING PROTEIN"/>
    <property type="match status" value="1"/>
</dbReference>
<dbReference type="Proteomes" id="UP000801428">
    <property type="component" value="Unassembled WGS sequence"/>
</dbReference>
<protein>
    <submittedName>
        <fullName evidence="2">Uncharacterized protein</fullName>
    </submittedName>
</protein>
<keyword evidence="1" id="KW-0472">Membrane</keyword>